<protein>
    <submittedName>
        <fullName evidence="2">Uncharacterized protein</fullName>
    </submittedName>
</protein>
<proteinExistence type="predicted"/>
<keyword evidence="3" id="KW-1185">Reference proteome</keyword>
<sequence length="205" mass="22788">MKMMDEKKETTDTPSPSVLKPFVNAGVAGLLISSFFGAADYKVFKMINQIARYRNHMPTYVPRCINAKMIPGMVLIDGFTYSQQLGIYEILRRRAVATNEGIGPTLYQDIAFGLAAGAAGEYLSHPLALACYNKQVESMGPIAEPFRLRSKWSNVLRDGGFKFKPRIGLGLGMLASYNPSFRYLRESQGFYEEVAMIGTVSFLIT</sequence>
<evidence type="ECO:0000313" key="2">
    <source>
        <dbReference type="EMBL" id="KAK9941436.1"/>
    </source>
</evidence>
<name>A0AAW1XY93_RUBAR</name>
<evidence type="ECO:0000256" key="1">
    <source>
        <dbReference type="SAM" id="Phobius"/>
    </source>
</evidence>
<feature type="transmembrane region" description="Helical" evidence="1">
    <location>
        <begin position="22"/>
        <end position="44"/>
    </location>
</feature>
<reference evidence="2 3" key="1">
    <citation type="journal article" date="2023" name="G3 (Bethesda)">
        <title>A chromosome-length genome assembly and annotation of blackberry (Rubus argutus, cv. 'Hillquist').</title>
        <authorList>
            <person name="Bruna T."/>
            <person name="Aryal R."/>
            <person name="Dudchenko O."/>
            <person name="Sargent D.J."/>
            <person name="Mead D."/>
            <person name="Buti M."/>
            <person name="Cavallini A."/>
            <person name="Hytonen T."/>
            <person name="Andres J."/>
            <person name="Pham M."/>
            <person name="Weisz D."/>
            <person name="Mascagni F."/>
            <person name="Usai G."/>
            <person name="Natali L."/>
            <person name="Bassil N."/>
            <person name="Fernandez G.E."/>
            <person name="Lomsadze A."/>
            <person name="Armour M."/>
            <person name="Olukolu B."/>
            <person name="Poorten T."/>
            <person name="Britton C."/>
            <person name="Davik J."/>
            <person name="Ashrafi H."/>
            <person name="Aiden E.L."/>
            <person name="Borodovsky M."/>
            <person name="Worthington M."/>
        </authorList>
    </citation>
    <scope>NUCLEOTIDE SEQUENCE [LARGE SCALE GENOMIC DNA]</scope>
    <source>
        <strain evidence="2">PI 553951</strain>
    </source>
</reference>
<dbReference type="Proteomes" id="UP001457282">
    <property type="component" value="Unassembled WGS sequence"/>
</dbReference>
<gene>
    <name evidence="2" type="ORF">M0R45_018037</name>
</gene>
<dbReference type="EMBL" id="JBEDUW010000003">
    <property type="protein sequence ID" value="KAK9941436.1"/>
    <property type="molecule type" value="Genomic_DNA"/>
</dbReference>
<keyword evidence="1" id="KW-0812">Transmembrane</keyword>
<organism evidence="2 3">
    <name type="scientific">Rubus argutus</name>
    <name type="common">Southern blackberry</name>
    <dbReference type="NCBI Taxonomy" id="59490"/>
    <lineage>
        <taxon>Eukaryota</taxon>
        <taxon>Viridiplantae</taxon>
        <taxon>Streptophyta</taxon>
        <taxon>Embryophyta</taxon>
        <taxon>Tracheophyta</taxon>
        <taxon>Spermatophyta</taxon>
        <taxon>Magnoliopsida</taxon>
        <taxon>eudicotyledons</taxon>
        <taxon>Gunneridae</taxon>
        <taxon>Pentapetalae</taxon>
        <taxon>rosids</taxon>
        <taxon>fabids</taxon>
        <taxon>Rosales</taxon>
        <taxon>Rosaceae</taxon>
        <taxon>Rosoideae</taxon>
        <taxon>Rosoideae incertae sedis</taxon>
        <taxon>Rubus</taxon>
    </lineage>
</organism>
<evidence type="ECO:0000313" key="3">
    <source>
        <dbReference type="Proteomes" id="UP001457282"/>
    </source>
</evidence>
<dbReference type="AlphaFoldDB" id="A0AAW1XY93"/>
<comment type="caution">
    <text evidence="2">The sequence shown here is derived from an EMBL/GenBank/DDBJ whole genome shotgun (WGS) entry which is preliminary data.</text>
</comment>
<keyword evidence="1" id="KW-1133">Transmembrane helix</keyword>
<accession>A0AAW1XY93</accession>
<keyword evidence="1" id="KW-0472">Membrane</keyword>